<dbReference type="SMART" id="SM00175">
    <property type="entry name" value="RAB"/>
    <property type="match status" value="1"/>
</dbReference>
<comment type="subcellular location">
    <subcellularLocation>
        <location evidence="1">Endomembrane system</location>
    </subcellularLocation>
    <subcellularLocation>
        <location evidence="2">Membrane</location>
        <topology evidence="2">Lipid-anchor</topology>
    </subcellularLocation>
</comment>
<dbReference type="SMART" id="SM00174">
    <property type="entry name" value="RHO"/>
    <property type="match status" value="1"/>
</dbReference>
<dbReference type="InterPro" id="IPR027417">
    <property type="entry name" value="P-loop_NTPase"/>
</dbReference>
<dbReference type="NCBIfam" id="TIGR00231">
    <property type="entry name" value="small_GTP"/>
    <property type="match status" value="1"/>
</dbReference>
<dbReference type="InterPro" id="IPR005225">
    <property type="entry name" value="Small_GTP-bd"/>
</dbReference>
<dbReference type="GO" id="GO:0003925">
    <property type="term" value="F:G protein activity"/>
    <property type="evidence" value="ECO:0007669"/>
    <property type="project" value="UniProtKB-EC"/>
</dbReference>
<dbReference type="FunFam" id="3.40.50.300:FF:000586">
    <property type="entry name" value="Rab family GTPase"/>
    <property type="match status" value="1"/>
</dbReference>
<evidence type="ECO:0000256" key="11">
    <source>
        <dbReference type="SAM" id="MobiDB-lite"/>
    </source>
</evidence>
<dbReference type="Gene3D" id="3.40.50.300">
    <property type="entry name" value="P-loop containing nucleotide triphosphate hydrolases"/>
    <property type="match status" value="1"/>
</dbReference>
<feature type="region of interest" description="Disordered" evidence="11">
    <location>
        <begin position="194"/>
        <end position="216"/>
    </location>
</feature>
<comment type="catalytic activity">
    <reaction evidence="10">
        <text>GTP + H2O = GDP + phosphate + H(+)</text>
        <dbReference type="Rhea" id="RHEA:19669"/>
        <dbReference type="ChEBI" id="CHEBI:15377"/>
        <dbReference type="ChEBI" id="CHEBI:15378"/>
        <dbReference type="ChEBI" id="CHEBI:37565"/>
        <dbReference type="ChEBI" id="CHEBI:43474"/>
        <dbReference type="ChEBI" id="CHEBI:58189"/>
        <dbReference type="EC" id="3.6.5.2"/>
    </reaction>
    <physiologicalReaction direction="left-to-right" evidence="10">
        <dbReference type="Rhea" id="RHEA:19670"/>
    </physiologicalReaction>
</comment>
<dbReference type="SMART" id="SM00176">
    <property type="entry name" value="RAN"/>
    <property type="match status" value="1"/>
</dbReference>
<evidence type="ECO:0000256" key="5">
    <source>
        <dbReference type="ARBA" id="ARBA00022741"/>
    </source>
</evidence>
<evidence type="ECO:0000313" key="13">
    <source>
        <dbReference type="Proteomes" id="UP000264840"/>
    </source>
</evidence>
<dbReference type="GO" id="GO:0012505">
    <property type="term" value="C:endomembrane system"/>
    <property type="evidence" value="ECO:0007669"/>
    <property type="project" value="UniProtKB-SubCell"/>
</dbReference>
<dbReference type="AlphaFoldDB" id="A0A3Q2VUR4"/>
<evidence type="ECO:0000256" key="8">
    <source>
        <dbReference type="ARBA" id="ARBA00023288"/>
    </source>
</evidence>
<evidence type="ECO:0000313" key="12">
    <source>
        <dbReference type="Ensembl" id="ENSHBUP00000015726.1"/>
    </source>
</evidence>
<protein>
    <recommendedName>
        <fullName evidence="4">small monomeric GTPase</fullName>
        <ecNumber evidence="4">3.6.5.2</ecNumber>
    </recommendedName>
</protein>
<reference evidence="12" key="1">
    <citation type="submission" date="2025-08" db="UniProtKB">
        <authorList>
            <consortium name="Ensembl"/>
        </authorList>
    </citation>
    <scope>IDENTIFICATION</scope>
</reference>
<comment type="similarity">
    <text evidence="3">Belongs to the small GTPase superfamily. Rab family.</text>
</comment>
<evidence type="ECO:0000256" key="7">
    <source>
        <dbReference type="ARBA" id="ARBA00023136"/>
    </source>
</evidence>
<dbReference type="SMART" id="SM00173">
    <property type="entry name" value="RAS"/>
    <property type="match status" value="1"/>
</dbReference>
<evidence type="ECO:0000256" key="2">
    <source>
        <dbReference type="ARBA" id="ARBA00004635"/>
    </source>
</evidence>
<keyword evidence="8" id="KW-0449">Lipoprotein</keyword>
<dbReference type="PROSITE" id="PS51421">
    <property type="entry name" value="RAS"/>
    <property type="match status" value="1"/>
</dbReference>
<name>A0A3Q2VUR4_HAPBU</name>
<dbReference type="InterPro" id="IPR001806">
    <property type="entry name" value="Small_GTPase"/>
</dbReference>
<evidence type="ECO:0000256" key="4">
    <source>
        <dbReference type="ARBA" id="ARBA00011984"/>
    </source>
</evidence>
<dbReference type="GeneTree" id="ENSGT00940000157848"/>
<organism evidence="12 13">
    <name type="scientific">Haplochromis burtoni</name>
    <name type="common">Burton's mouthbrooder</name>
    <name type="synonym">Chromis burtoni</name>
    <dbReference type="NCBI Taxonomy" id="8153"/>
    <lineage>
        <taxon>Eukaryota</taxon>
        <taxon>Metazoa</taxon>
        <taxon>Chordata</taxon>
        <taxon>Craniata</taxon>
        <taxon>Vertebrata</taxon>
        <taxon>Euteleostomi</taxon>
        <taxon>Actinopterygii</taxon>
        <taxon>Neopterygii</taxon>
        <taxon>Teleostei</taxon>
        <taxon>Neoteleostei</taxon>
        <taxon>Acanthomorphata</taxon>
        <taxon>Ovalentaria</taxon>
        <taxon>Cichlomorphae</taxon>
        <taxon>Cichliformes</taxon>
        <taxon>Cichlidae</taxon>
        <taxon>African cichlids</taxon>
        <taxon>Pseudocrenilabrinae</taxon>
        <taxon>Haplochromini</taxon>
        <taxon>Haplochromis</taxon>
    </lineage>
</organism>
<dbReference type="Pfam" id="PF00071">
    <property type="entry name" value="Ras"/>
    <property type="match status" value="1"/>
</dbReference>
<dbReference type="PRINTS" id="PR00449">
    <property type="entry name" value="RASTRNSFRMNG"/>
</dbReference>
<dbReference type="Ensembl" id="ENSHBUT00000024051.1">
    <property type="protein sequence ID" value="ENSHBUP00000015726.1"/>
    <property type="gene ID" value="ENSHBUG00000017620.1"/>
</dbReference>
<dbReference type="STRING" id="8153.ENSHBUP00000015726"/>
<keyword evidence="6" id="KW-0342">GTP-binding</keyword>
<dbReference type="InterPro" id="IPR050305">
    <property type="entry name" value="Small_GTPase_Rab"/>
</dbReference>
<keyword evidence="13" id="KW-1185">Reference proteome</keyword>
<dbReference type="EC" id="3.6.5.2" evidence="4"/>
<dbReference type="Proteomes" id="UP000264840">
    <property type="component" value="Unplaced"/>
</dbReference>
<keyword evidence="9" id="KW-0636">Prenylation</keyword>
<evidence type="ECO:0000256" key="6">
    <source>
        <dbReference type="ARBA" id="ARBA00023134"/>
    </source>
</evidence>
<evidence type="ECO:0000256" key="9">
    <source>
        <dbReference type="ARBA" id="ARBA00023289"/>
    </source>
</evidence>
<reference evidence="12" key="2">
    <citation type="submission" date="2025-09" db="UniProtKB">
        <authorList>
            <consortium name="Ensembl"/>
        </authorList>
    </citation>
    <scope>IDENTIFICATION</scope>
</reference>
<dbReference type="PROSITE" id="PS51419">
    <property type="entry name" value="RAB"/>
    <property type="match status" value="1"/>
</dbReference>
<sequence>MAKQYDFLFRLLMLGDSGVGKTCMLRRFTESDFDTTHISTIGIDFKMKTLEVDGTKVRVQIWDTAGQERYQTITKQYYRRAQGVIFVYDVTDKLSFKHIAKWVSDVDEYTTQKMETILVGNKCDDSLRREVSKNQGTKLAGSYGMEFFETSASKNINISEVADFLGNIFFWVIPRRILLFSFFLLPPVIRTSDRTRATGSQEGRGQPVGISGQLSG</sequence>
<evidence type="ECO:0000256" key="1">
    <source>
        <dbReference type="ARBA" id="ARBA00004308"/>
    </source>
</evidence>
<dbReference type="SUPFAM" id="SSF52540">
    <property type="entry name" value="P-loop containing nucleoside triphosphate hydrolases"/>
    <property type="match status" value="1"/>
</dbReference>
<dbReference type="GO" id="GO:0005525">
    <property type="term" value="F:GTP binding"/>
    <property type="evidence" value="ECO:0007669"/>
    <property type="project" value="UniProtKB-KW"/>
</dbReference>
<keyword evidence="7" id="KW-0472">Membrane</keyword>
<dbReference type="PANTHER" id="PTHR47980">
    <property type="entry name" value="LD44762P"/>
    <property type="match status" value="1"/>
</dbReference>
<dbReference type="PROSITE" id="PS51420">
    <property type="entry name" value="RHO"/>
    <property type="match status" value="1"/>
</dbReference>
<accession>A0A3Q2VUR4</accession>
<evidence type="ECO:0000256" key="10">
    <source>
        <dbReference type="ARBA" id="ARBA00047660"/>
    </source>
</evidence>
<keyword evidence="5" id="KW-0547">Nucleotide-binding</keyword>
<proteinExistence type="inferred from homology"/>
<evidence type="ECO:0000256" key="3">
    <source>
        <dbReference type="ARBA" id="ARBA00006270"/>
    </source>
</evidence>
<dbReference type="GO" id="GO:0016020">
    <property type="term" value="C:membrane"/>
    <property type="evidence" value="ECO:0007669"/>
    <property type="project" value="UniProtKB-SubCell"/>
</dbReference>